<comment type="caution">
    <text evidence="1">The sequence shown here is derived from an EMBL/GenBank/DDBJ whole genome shotgun (WGS) entry which is preliminary data.</text>
</comment>
<name>M5BYF1_THACB</name>
<evidence type="ECO:0000313" key="1">
    <source>
        <dbReference type="EMBL" id="CCO32216.1"/>
    </source>
</evidence>
<accession>M5BYF1</accession>
<proteinExistence type="predicted"/>
<dbReference type="Proteomes" id="UP000012065">
    <property type="component" value="Unassembled WGS sequence"/>
</dbReference>
<evidence type="ECO:0000313" key="2">
    <source>
        <dbReference type="Proteomes" id="UP000012065"/>
    </source>
</evidence>
<dbReference type="AlphaFoldDB" id="M5BYF1"/>
<dbReference type="EMBL" id="CAOJ01009487">
    <property type="protein sequence ID" value="CCO32216.1"/>
    <property type="molecule type" value="Genomic_DNA"/>
</dbReference>
<dbReference type="HOGENOM" id="CLU_1628183_0_0_1"/>
<sequence>MKQFSQLKRSSLLCRLLAANARDMFLDLILTVLSAILDFGPPVFLTLILQAMSATPSEDLMSPSSKFKEFRFYTSLPVHTLLRLLGSTASESYQPLQQHDAYVFAIAAAVCQLIKSQSDLQHLYFARWASVCIKGKLVASIYICKAGFTLEGLLEPPELPESL</sequence>
<organism evidence="1 2">
    <name type="scientific">Thanatephorus cucumeris (strain AG1-IB / isolate 7/3/14)</name>
    <name type="common">Lettuce bottom rot fungus</name>
    <name type="synonym">Rhizoctonia solani</name>
    <dbReference type="NCBI Taxonomy" id="1108050"/>
    <lineage>
        <taxon>Eukaryota</taxon>
        <taxon>Fungi</taxon>
        <taxon>Dikarya</taxon>
        <taxon>Basidiomycota</taxon>
        <taxon>Agaricomycotina</taxon>
        <taxon>Agaricomycetes</taxon>
        <taxon>Cantharellales</taxon>
        <taxon>Ceratobasidiaceae</taxon>
        <taxon>Rhizoctonia</taxon>
        <taxon>Rhizoctonia solani AG-1</taxon>
    </lineage>
</organism>
<protein>
    <submittedName>
        <fullName evidence="1">Multidrug resistance-associated ABC transporter</fullName>
    </submittedName>
</protein>
<reference evidence="1 2" key="1">
    <citation type="journal article" date="2013" name="J. Biotechnol.">
        <title>Establishment and interpretation of the genome sequence of the phytopathogenic fungus Rhizoctonia solani AG1-IB isolate 7/3/14.</title>
        <authorList>
            <person name="Wibberg D.W."/>
            <person name="Jelonek L.J."/>
            <person name="Rupp O.R."/>
            <person name="Hennig M.H."/>
            <person name="Eikmeyer F.E."/>
            <person name="Goesmann A.G."/>
            <person name="Hartmann A.H."/>
            <person name="Borriss R.B."/>
            <person name="Grosch R.G."/>
            <person name="Puehler A.P."/>
            <person name="Schlueter A.S."/>
        </authorList>
    </citation>
    <scope>NUCLEOTIDE SEQUENCE [LARGE SCALE GENOMIC DNA]</scope>
    <source>
        <strain evidence="2">AG1-IB / isolate 7/3/14</strain>
    </source>
</reference>
<gene>
    <name evidence="1" type="ORF">BN14_06270</name>
</gene>